<accession>A0A137RLY1</accession>
<dbReference type="PROSITE" id="PS51197">
    <property type="entry name" value="HTH_RRF2_2"/>
    <property type="match status" value="1"/>
</dbReference>
<sequence>MFSKACEYGIRAVLFIAKQSQKDLRPNITEIAKAVDSPEPFTAKVCQQLARAGIILSKKGPNGGFYLEKDSTLRLADIVSEIDGDQIFTGCSLGLRECSSEHPCPVHDQFMDVRNGLKQMCENTLVMKLAANLEEGETFLKI</sequence>
<keyword evidence="2" id="KW-1185">Reference proteome</keyword>
<dbReference type="STRING" id="1548749.LS48_01525"/>
<dbReference type="Proteomes" id="UP000070138">
    <property type="component" value="Unassembled WGS sequence"/>
</dbReference>
<protein>
    <submittedName>
        <fullName evidence="1">Rrf2 family transcriptional regulator</fullName>
    </submittedName>
</protein>
<dbReference type="GO" id="GO:0005829">
    <property type="term" value="C:cytosol"/>
    <property type="evidence" value="ECO:0007669"/>
    <property type="project" value="TreeGrafter"/>
</dbReference>
<dbReference type="Pfam" id="PF02082">
    <property type="entry name" value="Rrf2"/>
    <property type="match status" value="1"/>
</dbReference>
<evidence type="ECO:0000313" key="2">
    <source>
        <dbReference type="Proteomes" id="UP000070138"/>
    </source>
</evidence>
<dbReference type="PROSITE" id="PS01332">
    <property type="entry name" value="HTH_RRF2_1"/>
    <property type="match status" value="1"/>
</dbReference>
<name>A0A137RLY1_9FLAO</name>
<organism evidence="1 2">
    <name type="scientific">Aequorivita aquimaris</name>
    <dbReference type="NCBI Taxonomy" id="1548749"/>
    <lineage>
        <taxon>Bacteria</taxon>
        <taxon>Pseudomonadati</taxon>
        <taxon>Bacteroidota</taxon>
        <taxon>Flavobacteriia</taxon>
        <taxon>Flavobacteriales</taxon>
        <taxon>Flavobacteriaceae</taxon>
        <taxon>Aequorivita</taxon>
    </lineage>
</organism>
<dbReference type="Gene3D" id="1.10.10.10">
    <property type="entry name" value="Winged helix-like DNA-binding domain superfamily/Winged helix DNA-binding domain"/>
    <property type="match status" value="1"/>
</dbReference>
<dbReference type="PANTHER" id="PTHR33221:SF15">
    <property type="entry name" value="HTH-TYPE TRANSCRIPTIONAL REGULATOR YWGB-RELATED"/>
    <property type="match status" value="1"/>
</dbReference>
<dbReference type="InterPro" id="IPR036388">
    <property type="entry name" value="WH-like_DNA-bd_sf"/>
</dbReference>
<reference evidence="1 2" key="2">
    <citation type="journal article" date="2016" name="Int. J. Syst. Evol. Microbiol.">
        <title>Vitellibacter aquimaris sp. nov., a marine bacterium isolated from seawater.</title>
        <authorList>
            <person name="Thevarajoo S."/>
            <person name="Selvaratnam C."/>
            <person name="Goh K.M."/>
            <person name="Hong K.W."/>
            <person name="Chan X.Y."/>
            <person name="Chan K.G."/>
            <person name="Chong C.S."/>
        </authorList>
    </citation>
    <scope>NUCLEOTIDE SEQUENCE [LARGE SCALE GENOMIC DNA]</scope>
    <source>
        <strain evidence="1 2">D-24</strain>
    </source>
</reference>
<reference evidence="2" key="1">
    <citation type="submission" date="2014-10" db="EMBL/GenBank/DDBJ databases">
        <title>Genome sequencing of Vitellibacter sp. D-24.</title>
        <authorList>
            <person name="Thevarajoo S."/>
            <person name="Selvaratnam C."/>
            <person name="Goh K.M."/>
            <person name="Chong C.S."/>
        </authorList>
    </citation>
    <scope>NUCLEOTIDE SEQUENCE [LARGE SCALE GENOMIC DNA]</scope>
    <source>
        <strain evidence="2">D-24</strain>
    </source>
</reference>
<proteinExistence type="predicted"/>
<dbReference type="EMBL" id="JRWG01000001">
    <property type="protein sequence ID" value="KXO01175.1"/>
    <property type="molecule type" value="Genomic_DNA"/>
</dbReference>
<dbReference type="NCBIfam" id="TIGR00738">
    <property type="entry name" value="rrf2_super"/>
    <property type="match status" value="1"/>
</dbReference>
<gene>
    <name evidence="1" type="ORF">LS48_01525</name>
</gene>
<evidence type="ECO:0000313" key="1">
    <source>
        <dbReference type="EMBL" id="KXO01175.1"/>
    </source>
</evidence>
<dbReference type="PANTHER" id="PTHR33221">
    <property type="entry name" value="WINGED HELIX-TURN-HELIX TRANSCRIPTIONAL REGULATOR, RRF2 FAMILY"/>
    <property type="match status" value="1"/>
</dbReference>
<dbReference type="OrthoDB" id="9808360at2"/>
<dbReference type="PATRIC" id="fig|1548749.3.peg.324"/>
<dbReference type="GO" id="GO:0003700">
    <property type="term" value="F:DNA-binding transcription factor activity"/>
    <property type="evidence" value="ECO:0007669"/>
    <property type="project" value="TreeGrafter"/>
</dbReference>
<dbReference type="RefSeq" id="WP_062619260.1">
    <property type="nucleotide sequence ID" value="NZ_JRWG01000001.1"/>
</dbReference>
<dbReference type="SUPFAM" id="SSF46785">
    <property type="entry name" value="Winged helix' DNA-binding domain"/>
    <property type="match status" value="1"/>
</dbReference>
<dbReference type="InterPro" id="IPR036390">
    <property type="entry name" value="WH_DNA-bd_sf"/>
</dbReference>
<dbReference type="InterPro" id="IPR030489">
    <property type="entry name" value="TR_Rrf2-type_CS"/>
</dbReference>
<dbReference type="InterPro" id="IPR000944">
    <property type="entry name" value="Tscrpt_reg_Rrf2"/>
</dbReference>
<dbReference type="AlphaFoldDB" id="A0A137RLY1"/>
<comment type="caution">
    <text evidence="1">The sequence shown here is derived from an EMBL/GenBank/DDBJ whole genome shotgun (WGS) entry which is preliminary data.</text>
</comment>